<dbReference type="NCBIfam" id="TIGR01838">
    <property type="entry name" value="PHA_synth_I"/>
    <property type="match status" value="1"/>
</dbReference>
<dbReference type="InterPro" id="IPR029058">
    <property type="entry name" value="AB_hydrolase_fold"/>
</dbReference>
<dbReference type="PANTHER" id="PTHR36837">
    <property type="entry name" value="POLY(3-HYDROXYALKANOATE) POLYMERASE SUBUNIT PHAC"/>
    <property type="match status" value="1"/>
</dbReference>
<dbReference type="RefSeq" id="WP_113934215.1">
    <property type="nucleotide sequence ID" value="NZ_JACCEU010000006.1"/>
</dbReference>
<evidence type="ECO:0000256" key="4">
    <source>
        <dbReference type="ARBA" id="ARBA00023315"/>
    </source>
</evidence>
<dbReference type="Proteomes" id="UP000253628">
    <property type="component" value="Unassembled WGS sequence"/>
</dbReference>
<gene>
    <name evidence="6" type="ORF">DFR37_10985</name>
</gene>
<dbReference type="GO" id="GO:0005737">
    <property type="term" value="C:cytoplasm"/>
    <property type="evidence" value="ECO:0007669"/>
    <property type="project" value="UniProtKB-SubCell"/>
</dbReference>
<evidence type="ECO:0000259" key="5">
    <source>
        <dbReference type="Pfam" id="PF07167"/>
    </source>
</evidence>
<dbReference type="PANTHER" id="PTHR36837:SF5">
    <property type="entry name" value="POLY-3-HYDROXYBUTYRATE SYNTHASE"/>
    <property type="match status" value="1"/>
</dbReference>
<dbReference type="Gene3D" id="3.40.50.1820">
    <property type="entry name" value="alpha/beta hydrolase"/>
    <property type="match status" value="1"/>
</dbReference>
<keyword evidence="2" id="KW-0963">Cytoplasm</keyword>
<proteinExistence type="predicted"/>
<evidence type="ECO:0000256" key="1">
    <source>
        <dbReference type="ARBA" id="ARBA00004496"/>
    </source>
</evidence>
<keyword evidence="4" id="KW-0012">Acyltransferase</keyword>
<keyword evidence="7" id="KW-1185">Reference proteome</keyword>
<protein>
    <submittedName>
        <fullName evidence="6">Polyhydroxyalkanoate synthase</fullName>
    </submittedName>
</protein>
<feature type="domain" description="Poly-beta-hydroxybutyrate polymerase N-terminal" evidence="5">
    <location>
        <begin position="48"/>
        <end position="213"/>
    </location>
</feature>
<dbReference type="InterPro" id="IPR051321">
    <property type="entry name" value="PHA/PHB_synthase"/>
</dbReference>
<sequence>MTASFQAEWPIPVSVAPDKLAEIQAEFSRDWSGVLEQAQRGSLAPPADRRFKAPGWATSSNYLLNAHAYVLSARAMQQMVEAAQLSEPLRDRLRFSVMQWIEAVSPSNFLATNPEAQRLMLETNGQSLKLGVQNLLADLEKGHISQTDESGFELGGNVGISSGQVVFENRLMQVIQYAPLTTQVYKRPLLIVPPCINKFYVLDLQPENSFVRHAVEQGFSVFLVSWRNPLASDTDGIDTATWEDYLQEGVLAAVQVVQDISRHERINALGFCVGGTLLASALALAHARGDHPVESLTLLTTLLDFEETGVLDVFVDETHAQARERQLGHGGLMSGRELATTFSFLRPSELVWNYVVGNYLQGQSPPAFDLLFWNSDGTNLPGPFFTWYFRNTYLENNLKVPGRIKVDGHALDLTALTMPTYLYGSREDHIVPWHAAYASTEILRGPTRFVLGASGHIAGVINPPSKGRRHYWAGQGTSRPGKLPGDPEAWLESATQHAGSWWPDWAEWLATHSGERRRAVAKLGNARHTPIEPAPGRYVKVRAV</sequence>
<dbReference type="EMBL" id="QNRQ01000009">
    <property type="protein sequence ID" value="RBP37521.1"/>
    <property type="molecule type" value="Genomic_DNA"/>
</dbReference>
<reference evidence="6 7" key="1">
    <citation type="submission" date="2018-06" db="EMBL/GenBank/DDBJ databases">
        <title>Genomic Encyclopedia of Type Strains, Phase IV (KMG-IV): sequencing the most valuable type-strain genomes for metagenomic binning, comparative biology and taxonomic classification.</title>
        <authorList>
            <person name="Goeker M."/>
        </authorList>
    </citation>
    <scope>NUCLEOTIDE SEQUENCE [LARGE SCALE GENOMIC DNA]</scope>
    <source>
        <strain evidence="6 7">DSM 25520</strain>
    </source>
</reference>
<accession>A0A366H612</accession>
<dbReference type="InterPro" id="IPR010941">
    <property type="entry name" value="PhaC_N"/>
</dbReference>
<organism evidence="6 7">
    <name type="scientific">Eoetvoesiella caeni</name>
    <dbReference type="NCBI Taxonomy" id="645616"/>
    <lineage>
        <taxon>Bacteria</taxon>
        <taxon>Pseudomonadati</taxon>
        <taxon>Pseudomonadota</taxon>
        <taxon>Betaproteobacteria</taxon>
        <taxon>Burkholderiales</taxon>
        <taxon>Alcaligenaceae</taxon>
        <taxon>Eoetvoesiella</taxon>
    </lineage>
</organism>
<dbReference type="InterPro" id="IPR010963">
    <property type="entry name" value="PHA_synth_I"/>
</dbReference>
<dbReference type="OrthoDB" id="7208816at2"/>
<evidence type="ECO:0000256" key="3">
    <source>
        <dbReference type="ARBA" id="ARBA00022679"/>
    </source>
</evidence>
<evidence type="ECO:0000256" key="2">
    <source>
        <dbReference type="ARBA" id="ARBA00022490"/>
    </source>
</evidence>
<evidence type="ECO:0000313" key="7">
    <source>
        <dbReference type="Proteomes" id="UP000253628"/>
    </source>
</evidence>
<dbReference type="SUPFAM" id="SSF53474">
    <property type="entry name" value="alpha/beta-Hydrolases"/>
    <property type="match status" value="1"/>
</dbReference>
<dbReference type="GO" id="GO:0042619">
    <property type="term" value="P:poly-hydroxybutyrate biosynthetic process"/>
    <property type="evidence" value="ECO:0007669"/>
    <property type="project" value="InterPro"/>
</dbReference>
<comment type="subcellular location">
    <subcellularLocation>
        <location evidence="1">Cytoplasm</location>
    </subcellularLocation>
</comment>
<dbReference type="Pfam" id="PF07167">
    <property type="entry name" value="PhaC_N"/>
    <property type="match status" value="1"/>
</dbReference>
<evidence type="ECO:0000313" key="6">
    <source>
        <dbReference type="EMBL" id="RBP37521.1"/>
    </source>
</evidence>
<dbReference type="AlphaFoldDB" id="A0A366H612"/>
<comment type="caution">
    <text evidence="6">The sequence shown here is derived from an EMBL/GenBank/DDBJ whole genome shotgun (WGS) entry which is preliminary data.</text>
</comment>
<dbReference type="GO" id="GO:0016746">
    <property type="term" value="F:acyltransferase activity"/>
    <property type="evidence" value="ECO:0007669"/>
    <property type="project" value="UniProtKB-KW"/>
</dbReference>
<name>A0A366H612_9BURK</name>
<keyword evidence="3" id="KW-0808">Transferase</keyword>